<comment type="caution">
    <text evidence="8">The sequence shown here is derived from an EMBL/GenBank/DDBJ whole genome shotgun (WGS) entry which is preliminary data.</text>
</comment>
<keyword evidence="3" id="KW-0805">Transcription regulation</keyword>
<sequence length="256" mass="28936">MLKRERLNQILKMVNENGIVTAAQIMEDLKVSDMTVRRDLDELERNGKLVRIRGGAQSIDYNIDYELSHIQKSTIKAHEKMEIARYAASLIQDDETIFLGPGTTVELLASLISDRHIRVITPSLPAFEMLKESFEDRVILIGGAYRSTTGSFVGPLANKMLSSLKFSKTFISCNGIADDEITTSSMAEGELQALACKNSRKTYLLADIHKFNREDFYVYYDLYNIDELITDSSVSQDVLDHYGEFTKIVQTKGDEK</sequence>
<dbReference type="OrthoDB" id="9797223at2"/>
<evidence type="ECO:0000256" key="4">
    <source>
        <dbReference type="ARBA" id="ARBA00023125"/>
    </source>
</evidence>
<keyword evidence="2" id="KW-0678">Repressor</keyword>
<protein>
    <recommendedName>
        <fullName evidence="1">Lactose phosphotransferase system repressor</fullName>
    </recommendedName>
</protein>
<dbReference type="EMBL" id="MPJW01000175">
    <property type="protein sequence ID" value="OLU38174.1"/>
    <property type="molecule type" value="Genomic_DNA"/>
</dbReference>
<name>A0A1U7NEN5_9FIRM</name>
<dbReference type="Gene3D" id="1.10.10.10">
    <property type="entry name" value="Winged helix-like DNA-binding domain superfamily/Winged helix DNA-binding domain"/>
    <property type="match status" value="1"/>
</dbReference>
<dbReference type="InterPro" id="IPR018356">
    <property type="entry name" value="Tscrpt_reg_HTH_DeoR_CS"/>
</dbReference>
<dbReference type="InterPro" id="IPR014036">
    <property type="entry name" value="DeoR-like_C"/>
</dbReference>
<dbReference type="InterPro" id="IPR050313">
    <property type="entry name" value="Carb_Metab_HTH_regulators"/>
</dbReference>
<evidence type="ECO:0000256" key="2">
    <source>
        <dbReference type="ARBA" id="ARBA00022491"/>
    </source>
</evidence>
<gene>
    <name evidence="8" type="ORF">BO222_08880</name>
</gene>
<evidence type="ECO:0000256" key="6">
    <source>
        <dbReference type="ARBA" id="ARBA00024937"/>
    </source>
</evidence>
<dbReference type="PROSITE" id="PS00894">
    <property type="entry name" value="HTH_DEOR_1"/>
    <property type="match status" value="1"/>
</dbReference>
<dbReference type="GO" id="GO:0003677">
    <property type="term" value="F:DNA binding"/>
    <property type="evidence" value="ECO:0007669"/>
    <property type="project" value="UniProtKB-KW"/>
</dbReference>
<evidence type="ECO:0000256" key="3">
    <source>
        <dbReference type="ARBA" id="ARBA00023015"/>
    </source>
</evidence>
<evidence type="ECO:0000313" key="9">
    <source>
        <dbReference type="Proteomes" id="UP000186341"/>
    </source>
</evidence>
<keyword evidence="5" id="KW-0804">Transcription</keyword>
<proteinExistence type="predicted"/>
<keyword evidence="4" id="KW-0238">DNA-binding</keyword>
<evidence type="ECO:0000256" key="5">
    <source>
        <dbReference type="ARBA" id="ARBA00023163"/>
    </source>
</evidence>
<dbReference type="Pfam" id="PF00455">
    <property type="entry name" value="DeoRC"/>
    <property type="match status" value="1"/>
</dbReference>
<evidence type="ECO:0000313" key="8">
    <source>
        <dbReference type="EMBL" id="OLU38174.1"/>
    </source>
</evidence>
<dbReference type="PROSITE" id="PS51000">
    <property type="entry name" value="HTH_DEOR_2"/>
    <property type="match status" value="1"/>
</dbReference>
<dbReference type="Gene3D" id="3.40.50.1360">
    <property type="match status" value="1"/>
</dbReference>
<dbReference type="SMART" id="SM01134">
    <property type="entry name" value="DeoRC"/>
    <property type="match status" value="1"/>
</dbReference>
<accession>A0A1U7NEN5</accession>
<dbReference type="InterPro" id="IPR036390">
    <property type="entry name" value="WH_DNA-bd_sf"/>
</dbReference>
<dbReference type="InterPro" id="IPR037171">
    <property type="entry name" value="NagB/RpiA_transferase-like"/>
</dbReference>
<dbReference type="GO" id="GO:0003700">
    <property type="term" value="F:DNA-binding transcription factor activity"/>
    <property type="evidence" value="ECO:0007669"/>
    <property type="project" value="InterPro"/>
</dbReference>
<evidence type="ECO:0000256" key="1">
    <source>
        <dbReference type="ARBA" id="ARBA00021390"/>
    </source>
</evidence>
<dbReference type="SUPFAM" id="SSF100950">
    <property type="entry name" value="NagB/RpiA/CoA transferase-like"/>
    <property type="match status" value="1"/>
</dbReference>
<dbReference type="GeneID" id="82203277"/>
<dbReference type="RefSeq" id="WP_075820313.1">
    <property type="nucleotide sequence ID" value="NZ_CAPNHH010000092.1"/>
</dbReference>
<dbReference type="Pfam" id="PF08220">
    <property type="entry name" value="HTH_DeoR"/>
    <property type="match status" value="1"/>
</dbReference>
<comment type="function">
    <text evidence="6">Repressor of the lactose catabolism operon. Galactose-6-phosphate is the inducer.</text>
</comment>
<dbReference type="AlphaFoldDB" id="A0A1U7NEN5"/>
<organism evidence="8 9">
    <name type="scientific">Ileibacterium valens</name>
    <dbReference type="NCBI Taxonomy" id="1862668"/>
    <lineage>
        <taxon>Bacteria</taxon>
        <taxon>Bacillati</taxon>
        <taxon>Bacillota</taxon>
        <taxon>Erysipelotrichia</taxon>
        <taxon>Erysipelotrichales</taxon>
        <taxon>Erysipelotrichaceae</taxon>
        <taxon>Ileibacterium</taxon>
    </lineage>
</organism>
<dbReference type="PRINTS" id="PR00037">
    <property type="entry name" value="HTHLACR"/>
</dbReference>
<reference evidence="8 9" key="1">
    <citation type="submission" date="2016-11" db="EMBL/GenBank/DDBJ databases">
        <title>Description of two novel members of the family Erysipelotrichaceae: Ileibacterium lipovorans gen. nov., sp. nov. and Dubosiella newyorkensis, gen. nov., sp. nov.</title>
        <authorList>
            <person name="Cox L.M."/>
            <person name="Sohn J."/>
            <person name="Tyrrell K.L."/>
            <person name="Citron D.M."/>
            <person name="Lawson P.A."/>
            <person name="Patel N.B."/>
            <person name="Iizumi T."/>
            <person name="Perez-Perez G.I."/>
            <person name="Goldstein E.J."/>
            <person name="Blaser M.J."/>
        </authorList>
    </citation>
    <scope>NUCLEOTIDE SEQUENCE [LARGE SCALE GENOMIC DNA]</scope>
    <source>
        <strain evidence="8 9">NYU-BL-A3</strain>
    </source>
</reference>
<dbReference type="SMART" id="SM00420">
    <property type="entry name" value="HTH_DEOR"/>
    <property type="match status" value="1"/>
</dbReference>
<evidence type="ECO:0000259" key="7">
    <source>
        <dbReference type="PROSITE" id="PS51000"/>
    </source>
</evidence>
<dbReference type="Proteomes" id="UP000186341">
    <property type="component" value="Unassembled WGS sequence"/>
</dbReference>
<dbReference type="PANTHER" id="PTHR30363:SF4">
    <property type="entry name" value="GLYCEROL-3-PHOSPHATE REGULON REPRESSOR"/>
    <property type="match status" value="1"/>
</dbReference>
<dbReference type="PANTHER" id="PTHR30363">
    <property type="entry name" value="HTH-TYPE TRANSCRIPTIONAL REGULATOR SRLR-RELATED"/>
    <property type="match status" value="1"/>
</dbReference>
<dbReference type="InterPro" id="IPR001034">
    <property type="entry name" value="DeoR_HTH"/>
</dbReference>
<dbReference type="InterPro" id="IPR036388">
    <property type="entry name" value="WH-like_DNA-bd_sf"/>
</dbReference>
<dbReference type="SUPFAM" id="SSF46785">
    <property type="entry name" value="Winged helix' DNA-binding domain"/>
    <property type="match status" value="1"/>
</dbReference>
<feature type="domain" description="HTH deoR-type" evidence="7">
    <location>
        <begin position="3"/>
        <end position="58"/>
    </location>
</feature>
<keyword evidence="9" id="KW-1185">Reference proteome</keyword>